<dbReference type="EMBL" id="JBJQOH010000002">
    <property type="protein sequence ID" value="KAL3695930.1"/>
    <property type="molecule type" value="Genomic_DNA"/>
</dbReference>
<evidence type="ECO:0000313" key="1">
    <source>
        <dbReference type="EMBL" id="KAL3695930.1"/>
    </source>
</evidence>
<comment type="caution">
    <text evidence="1">The sequence shown here is derived from an EMBL/GenBank/DDBJ whole genome shotgun (WGS) entry which is preliminary data.</text>
</comment>
<name>A0ABD3I0Q4_9MARC</name>
<gene>
    <name evidence="1" type="ORF">R1sor_010006</name>
</gene>
<protein>
    <recommendedName>
        <fullName evidence="3">Reverse transcriptase domain-containing protein</fullName>
    </recommendedName>
</protein>
<accession>A0ABD3I0Q4</accession>
<evidence type="ECO:0000313" key="2">
    <source>
        <dbReference type="Proteomes" id="UP001633002"/>
    </source>
</evidence>
<dbReference type="AlphaFoldDB" id="A0ABD3I0Q4"/>
<evidence type="ECO:0008006" key="3">
    <source>
        <dbReference type="Google" id="ProtNLM"/>
    </source>
</evidence>
<proteinExistence type="predicted"/>
<dbReference type="Proteomes" id="UP001633002">
    <property type="component" value="Unassembled WGS sequence"/>
</dbReference>
<reference evidence="1 2" key="1">
    <citation type="submission" date="2024-09" db="EMBL/GenBank/DDBJ databases">
        <title>Chromosome-scale assembly of Riccia sorocarpa.</title>
        <authorList>
            <person name="Paukszto L."/>
        </authorList>
    </citation>
    <scope>NUCLEOTIDE SEQUENCE [LARGE SCALE GENOMIC DNA]</scope>
    <source>
        <strain evidence="1">LP-2024</strain>
        <tissue evidence="1">Aerial parts of the thallus</tissue>
    </source>
</reference>
<keyword evidence="2" id="KW-1185">Reference proteome</keyword>
<organism evidence="1 2">
    <name type="scientific">Riccia sorocarpa</name>
    <dbReference type="NCBI Taxonomy" id="122646"/>
    <lineage>
        <taxon>Eukaryota</taxon>
        <taxon>Viridiplantae</taxon>
        <taxon>Streptophyta</taxon>
        <taxon>Embryophyta</taxon>
        <taxon>Marchantiophyta</taxon>
        <taxon>Marchantiopsida</taxon>
        <taxon>Marchantiidae</taxon>
        <taxon>Marchantiales</taxon>
        <taxon>Ricciaceae</taxon>
        <taxon>Riccia</taxon>
    </lineage>
</organism>
<sequence length="209" mass="23526">MFREEEAHCSLLGVNYAGHNTLLHQIYADDTGVNLTMKEDHFNRLKEVIQIFEEIFGAKLNLAKSLIMPISLTTPPEWVSTTGCEVAGPGKSFLYLDVSTSNPVDEVQAGIDKLETLCRHFLWGWVDLDHPKAPMIIGERISQGRKDGGLGWVPLQVKARALQVKNLMKIMMGAQAEWVHLAKSLILRTLRSWEIKGRVDKGVWLISCF</sequence>